<sequence>MEFLPGLPDRSRLWVYLIDKKLEGEDLAFASNQLLAFMQNWKAHGTDLVADFDIVDGQLLIIGVDEENQNATGCSIDSQVRFVQDLGGKLDVNFFDRQLLALYRNNKFKVISFDALNKGLENGKFAQTDKVLDHLIQSLGDLRKTGIKPLSESWHQNLVSV</sequence>
<reference evidence="1 2" key="1">
    <citation type="submission" date="2019-08" db="EMBL/GenBank/DDBJ databases">
        <title>Genome of Luteibaculum oceani JCM 18817.</title>
        <authorList>
            <person name="Bowman J.P."/>
        </authorList>
    </citation>
    <scope>NUCLEOTIDE SEQUENCE [LARGE SCALE GENOMIC DNA]</scope>
    <source>
        <strain evidence="1 2">JCM 18817</strain>
    </source>
</reference>
<dbReference type="OrthoDB" id="978691at2"/>
<organism evidence="1 2">
    <name type="scientific">Luteibaculum oceani</name>
    <dbReference type="NCBI Taxonomy" id="1294296"/>
    <lineage>
        <taxon>Bacteria</taxon>
        <taxon>Pseudomonadati</taxon>
        <taxon>Bacteroidota</taxon>
        <taxon>Flavobacteriia</taxon>
        <taxon>Flavobacteriales</taxon>
        <taxon>Luteibaculaceae</taxon>
        <taxon>Luteibaculum</taxon>
    </lineage>
</organism>
<accession>A0A5C6V821</accession>
<evidence type="ECO:0008006" key="3">
    <source>
        <dbReference type="Google" id="ProtNLM"/>
    </source>
</evidence>
<dbReference type="Proteomes" id="UP000321168">
    <property type="component" value="Unassembled WGS sequence"/>
</dbReference>
<gene>
    <name evidence="1" type="ORF">FRX97_05405</name>
</gene>
<evidence type="ECO:0000313" key="1">
    <source>
        <dbReference type="EMBL" id="TXC81443.1"/>
    </source>
</evidence>
<dbReference type="EMBL" id="VORB01000004">
    <property type="protein sequence ID" value="TXC81443.1"/>
    <property type="molecule type" value="Genomic_DNA"/>
</dbReference>
<keyword evidence="2" id="KW-1185">Reference proteome</keyword>
<evidence type="ECO:0000313" key="2">
    <source>
        <dbReference type="Proteomes" id="UP000321168"/>
    </source>
</evidence>
<name>A0A5C6V821_9FLAO</name>
<protein>
    <recommendedName>
        <fullName evidence="3">ABC transporter ATPase</fullName>
    </recommendedName>
</protein>
<proteinExistence type="predicted"/>
<comment type="caution">
    <text evidence="1">The sequence shown here is derived from an EMBL/GenBank/DDBJ whole genome shotgun (WGS) entry which is preliminary data.</text>
</comment>
<dbReference type="AlphaFoldDB" id="A0A5C6V821"/>
<dbReference type="RefSeq" id="WP_147014172.1">
    <property type="nucleotide sequence ID" value="NZ_VORB01000004.1"/>
</dbReference>